<protein>
    <submittedName>
        <fullName evidence="2">Recombination endonuclease VII</fullName>
    </submittedName>
</protein>
<feature type="compositionally biased region" description="Low complexity" evidence="1">
    <location>
        <begin position="327"/>
        <end position="339"/>
    </location>
</feature>
<dbReference type="GO" id="GO:0004519">
    <property type="term" value="F:endonuclease activity"/>
    <property type="evidence" value="ECO:0007669"/>
    <property type="project" value="UniProtKB-KW"/>
</dbReference>
<accession>A0A543CWL5</accession>
<organism evidence="2 3">
    <name type="scientific">Actinoallomurus bryophytorum</name>
    <dbReference type="NCBI Taxonomy" id="1490222"/>
    <lineage>
        <taxon>Bacteria</taxon>
        <taxon>Bacillati</taxon>
        <taxon>Actinomycetota</taxon>
        <taxon>Actinomycetes</taxon>
        <taxon>Streptosporangiales</taxon>
        <taxon>Thermomonosporaceae</taxon>
        <taxon>Actinoallomurus</taxon>
    </lineage>
</organism>
<dbReference type="SUPFAM" id="SSF54060">
    <property type="entry name" value="His-Me finger endonucleases"/>
    <property type="match status" value="1"/>
</dbReference>
<keyword evidence="3" id="KW-1185">Reference proteome</keyword>
<dbReference type="InterPro" id="IPR038563">
    <property type="entry name" value="Endonuclease_7_sf"/>
</dbReference>
<evidence type="ECO:0000256" key="1">
    <source>
        <dbReference type="SAM" id="MobiDB-lite"/>
    </source>
</evidence>
<gene>
    <name evidence="2" type="ORF">FB559_7262</name>
</gene>
<dbReference type="AlphaFoldDB" id="A0A543CWL5"/>
<sequence length="339" mass="36648">MTAVSTGGVGAKQCTDCGQVLPSTEFYWVSKSLGTLRGQCKACMRRSKAAQRDPAWTPNCSRCKARLPERTGSGRRLCDDCFGQTYDLEHRRVNGAHRIRLKPCSLCGGPKERMARGKMCQACKPWAGYAKSLRRFDLNPADYVAILQAQGGVCYICYEPPRGQRLSIDHDHALPDGRAAVRGLLCRDCNYSRLPRFEEDVAMLQRAISYLTMPPARSVIAEGAHLGVSVRPTDLGLCPAADGSYGVTVVRPRRSAEIADPGWNIGQVGGSDLALLHALAREDSGEPWEVDAGIADPAPTELPFPALDLTGPSEPDNAPAPPEPPDVDAAPDPVEYAFS</sequence>
<proteinExistence type="predicted"/>
<keyword evidence="2" id="KW-0255">Endonuclease</keyword>
<dbReference type="Pfam" id="PF02945">
    <property type="entry name" value="Endonuclease_7"/>
    <property type="match status" value="1"/>
</dbReference>
<dbReference type="OrthoDB" id="581550at2"/>
<evidence type="ECO:0000313" key="2">
    <source>
        <dbReference type="EMBL" id="TQM01502.1"/>
    </source>
</evidence>
<comment type="caution">
    <text evidence="2">The sequence shown here is derived from an EMBL/GenBank/DDBJ whole genome shotgun (WGS) entry which is preliminary data.</text>
</comment>
<evidence type="ECO:0000313" key="3">
    <source>
        <dbReference type="Proteomes" id="UP000316096"/>
    </source>
</evidence>
<reference evidence="2 3" key="1">
    <citation type="submission" date="2019-06" db="EMBL/GenBank/DDBJ databases">
        <title>Sequencing the genomes of 1000 actinobacteria strains.</title>
        <authorList>
            <person name="Klenk H.-P."/>
        </authorList>
    </citation>
    <scope>NUCLEOTIDE SEQUENCE [LARGE SCALE GENOMIC DNA]</scope>
    <source>
        <strain evidence="2 3">DSM 102200</strain>
    </source>
</reference>
<dbReference type="EMBL" id="VFOZ01000001">
    <property type="protein sequence ID" value="TQM01502.1"/>
    <property type="molecule type" value="Genomic_DNA"/>
</dbReference>
<name>A0A543CWL5_9ACTN</name>
<dbReference type="Gene3D" id="3.40.1800.10">
    <property type="entry name" value="His-Me finger endonucleases"/>
    <property type="match status" value="1"/>
</dbReference>
<keyword evidence="2" id="KW-0378">Hydrolase</keyword>
<dbReference type="InterPro" id="IPR044925">
    <property type="entry name" value="His-Me_finger_sf"/>
</dbReference>
<dbReference type="Proteomes" id="UP000316096">
    <property type="component" value="Unassembled WGS sequence"/>
</dbReference>
<dbReference type="InterPro" id="IPR004211">
    <property type="entry name" value="Endonuclease_7"/>
</dbReference>
<feature type="region of interest" description="Disordered" evidence="1">
    <location>
        <begin position="292"/>
        <end position="339"/>
    </location>
</feature>
<keyword evidence="2" id="KW-0540">Nuclease</keyword>